<dbReference type="RefSeq" id="WP_069829439.1">
    <property type="nucleotide sequence ID" value="NZ_MDJD01000028.1"/>
</dbReference>
<evidence type="ECO:0000313" key="2">
    <source>
        <dbReference type="EMBL" id="OEK08757.1"/>
    </source>
</evidence>
<proteinExistence type="predicted"/>
<feature type="region of interest" description="Disordered" evidence="1">
    <location>
        <begin position="16"/>
        <end position="43"/>
    </location>
</feature>
<sequence>MLSIILTSCKENNATDKTLKEQDSPSQIQTKKNTGKSKTTNNRSIVSKTNISKNQFESSILDFQSCKSISKNRLDCRNQISKFIGEVYHINDFKDKDNDYIIFDSIQPIIKRSKSWKNLGAVT</sequence>
<comment type="caution">
    <text evidence="2">The sequence shown here is derived from an EMBL/GenBank/DDBJ whole genome shotgun (WGS) entry which is preliminary data.</text>
</comment>
<dbReference type="AlphaFoldDB" id="A0A1E5TBP8"/>
<dbReference type="EMBL" id="MDJD01000028">
    <property type="protein sequence ID" value="OEK08757.1"/>
    <property type="molecule type" value="Genomic_DNA"/>
</dbReference>
<keyword evidence="3" id="KW-1185">Reference proteome</keyword>
<gene>
    <name evidence="2" type="ORF">A8C32_00320</name>
</gene>
<reference evidence="2 3" key="1">
    <citation type="submission" date="2016-05" db="EMBL/GenBank/DDBJ databases">
        <title>Draft Genome Sequence of Algibacter sp. Strain SK-16 Isolated from the Surface Water of Aburatsubo Inlet.</title>
        <authorList>
            <person name="Wong S.-K."/>
            <person name="Yoshizawa S."/>
            <person name="Nakajima Y."/>
            <person name="Ogura Y."/>
            <person name="Tetsuya H."/>
            <person name="Hamasaki K."/>
        </authorList>
    </citation>
    <scope>NUCLEOTIDE SEQUENCE [LARGE SCALE GENOMIC DNA]</scope>
    <source>
        <strain evidence="2 3">SK-16</strain>
    </source>
</reference>
<accession>A0A1E5TBP8</accession>
<organism evidence="2 3">
    <name type="scientific">Flavivirga aquatica</name>
    <dbReference type="NCBI Taxonomy" id="1849968"/>
    <lineage>
        <taxon>Bacteria</taxon>
        <taxon>Pseudomonadati</taxon>
        <taxon>Bacteroidota</taxon>
        <taxon>Flavobacteriia</taxon>
        <taxon>Flavobacteriales</taxon>
        <taxon>Flavobacteriaceae</taxon>
        <taxon>Flavivirga</taxon>
    </lineage>
</organism>
<dbReference type="Proteomes" id="UP000095713">
    <property type="component" value="Unassembled WGS sequence"/>
</dbReference>
<name>A0A1E5TBP8_9FLAO</name>
<evidence type="ECO:0000256" key="1">
    <source>
        <dbReference type="SAM" id="MobiDB-lite"/>
    </source>
</evidence>
<dbReference type="OrthoDB" id="980854at2"/>
<protein>
    <submittedName>
        <fullName evidence="2">Uncharacterized protein</fullName>
    </submittedName>
</protein>
<evidence type="ECO:0000313" key="3">
    <source>
        <dbReference type="Proteomes" id="UP000095713"/>
    </source>
</evidence>
<feature type="compositionally biased region" description="Low complexity" evidence="1">
    <location>
        <begin position="30"/>
        <end position="42"/>
    </location>
</feature>